<keyword evidence="2" id="KW-1185">Reference proteome</keyword>
<organism evidence="1 2">
    <name type="scientific">Methanosarcina siciliae T4/M</name>
    <dbReference type="NCBI Taxonomy" id="1434120"/>
    <lineage>
        <taxon>Archaea</taxon>
        <taxon>Methanobacteriati</taxon>
        <taxon>Methanobacteriota</taxon>
        <taxon>Stenosarchaea group</taxon>
        <taxon>Methanomicrobia</taxon>
        <taxon>Methanosarcinales</taxon>
        <taxon>Methanosarcinaceae</taxon>
        <taxon>Methanosarcina</taxon>
    </lineage>
</organism>
<dbReference type="AlphaFoldDB" id="A0A0E3L988"/>
<dbReference type="InterPro" id="IPR023833">
    <property type="entry name" value="Signal_pept_SipW-depend-type"/>
</dbReference>
<proteinExistence type="predicted"/>
<protein>
    <submittedName>
        <fullName evidence="1">Uncharacterized protein</fullName>
    </submittedName>
</protein>
<dbReference type="InterPro" id="IPR022121">
    <property type="entry name" value="Peptidase_M73_camelysin"/>
</dbReference>
<dbReference type="PATRIC" id="fig|1434120.4.peg.4066"/>
<accession>A0A0E3L988</accession>
<evidence type="ECO:0000313" key="2">
    <source>
        <dbReference type="Proteomes" id="UP000033111"/>
    </source>
</evidence>
<dbReference type="GeneID" id="24862034"/>
<dbReference type="Pfam" id="PF12389">
    <property type="entry name" value="Peptidase_M73"/>
    <property type="match status" value="1"/>
</dbReference>
<dbReference type="NCBIfam" id="TIGR04088">
    <property type="entry name" value="cognate_SipW"/>
    <property type="match status" value="1"/>
</dbReference>
<dbReference type="OrthoDB" id="136488at2157"/>
<name>A0A0E3L988_9EURY</name>
<dbReference type="PROSITE" id="PS00018">
    <property type="entry name" value="EF_HAND_1"/>
    <property type="match status" value="1"/>
</dbReference>
<reference evidence="1 2" key="1">
    <citation type="submission" date="2014-07" db="EMBL/GenBank/DDBJ databases">
        <title>Methanogenic archaea and the global carbon cycle.</title>
        <authorList>
            <person name="Henriksen J.R."/>
            <person name="Luke J."/>
            <person name="Reinhart S."/>
            <person name="Benedict M.N."/>
            <person name="Youngblut N.D."/>
            <person name="Metcalf M.E."/>
            <person name="Whitaker R.J."/>
            <person name="Metcalf W.W."/>
        </authorList>
    </citation>
    <scope>NUCLEOTIDE SEQUENCE [LARGE SCALE GENOMIC DNA]</scope>
    <source>
        <strain evidence="1 2">T4/M</strain>
    </source>
</reference>
<dbReference type="KEGG" id="msw:MSSIT_3127"/>
<evidence type="ECO:0000313" key="1">
    <source>
        <dbReference type="EMBL" id="AKB29846.1"/>
    </source>
</evidence>
<sequence length="214" mass="23003">MKMIPSVLLIFFVLLLVSAGTWAAYTDVETSSGNTFTAGTLDLYMTDNGPIIDYEWTLTNMIPGMSKSGQLNLYNNGTVADHVEITFSTICRDPGADAGNNEESDTLAGANGMDSYLKVDSMSYSVYGSGNPGTLVDNGISSVSSITDSNGNGFIDLADLNGLTLDNLAPPRPNQQDPIDFNMKVTFDMSAPNDYQGDECILTMQFDLNQDPSQ</sequence>
<dbReference type="RefSeq" id="WP_048173628.1">
    <property type="nucleotide sequence ID" value="NZ_CP009506.1"/>
</dbReference>
<dbReference type="InterPro" id="IPR018247">
    <property type="entry name" value="EF_Hand_1_Ca_BS"/>
</dbReference>
<dbReference type="EMBL" id="CP009506">
    <property type="protein sequence ID" value="AKB29846.1"/>
    <property type="molecule type" value="Genomic_DNA"/>
</dbReference>
<dbReference type="Proteomes" id="UP000033111">
    <property type="component" value="Chromosome"/>
</dbReference>
<dbReference type="HOGENOM" id="CLU_117485_0_0_2"/>
<gene>
    <name evidence="1" type="ORF">MSSIT_3127</name>
</gene>